<dbReference type="PROSITE" id="PS50005">
    <property type="entry name" value="TPR"/>
    <property type="match status" value="1"/>
</dbReference>
<name>A0A0A2UW45_9BACI</name>
<gene>
    <name evidence="2" type="ORF">N780_02670</name>
</gene>
<reference evidence="2 3" key="1">
    <citation type="submission" date="2013-08" db="EMBL/GenBank/DDBJ databases">
        <title>Genome of Pontibacillus chungwhensis.</title>
        <authorList>
            <person name="Wang Q."/>
            <person name="Wang G."/>
        </authorList>
    </citation>
    <scope>NUCLEOTIDE SEQUENCE [LARGE SCALE GENOMIC DNA]</scope>
    <source>
        <strain evidence="2 3">BH030062</strain>
    </source>
</reference>
<dbReference type="RefSeq" id="WP_036784599.1">
    <property type="nucleotide sequence ID" value="NZ_AVBG01000009.1"/>
</dbReference>
<organism evidence="2 3">
    <name type="scientific">Pontibacillus chungwhensis BH030062</name>
    <dbReference type="NCBI Taxonomy" id="1385513"/>
    <lineage>
        <taxon>Bacteria</taxon>
        <taxon>Bacillati</taxon>
        <taxon>Bacillota</taxon>
        <taxon>Bacilli</taxon>
        <taxon>Bacillales</taxon>
        <taxon>Bacillaceae</taxon>
        <taxon>Pontibacillus</taxon>
    </lineage>
</organism>
<evidence type="ECO:0000313" key="2">
    <source>
        <dbReference type="EMBL" id="KGP90958.1"/>
    </source>
</evidence>
<dbReference type="OrthoDB" id="2961242at2"/>
<dbReference type="InterPro" id="IPR011990">
    <property type="entry name" value="TPR-like_helical_dom_sf"/>
</dbReference>
<dbReference type="eggNOG" id="COG3118">
    <property type="taxonomic scope" value="Bacteria"/>
</dbReference>
<dbReference type="Proteomes" id="UP000030153">
    <property type="component" value="Unassembled WGS sequence"/>
</dbReference>
<feature type="repeat" description="TPR" evidence="1">
    <location>
        <begin position="15"/>
        <end position="48"/>
    </location>
</feature>
<protein>
    <submittedName>
        <fullName evidence="2">Uncharacterized protein</fullName>
    </submittedName>
</protein>
<evidence type="ECO:0000313" key="3">
    <source>
        <dbReference type="Proteomes" id="UP000030153"/>
    </source>
</evidence>
<dbReference type="STRING" id="1385513.N780_02670"/>
<dbReference type="AlphaFoldDB" id="A0A0A2UW45"/>
<dbReference type="EMBL" id="AVBG01000009">
    <property type="protein sequence ID" value="KGP90958.1"/>
    <property type="molecule type" value="Genomic_DNA"/>
</dbReference>
<evidence type="ECO:0000256" key="1">
    <source>
        <dbReference type="PROSITE-ProRule" id="PRU00339"/>
    </source>
</evidence>
<dbReference type="Gene3D" id="1.25.40.10">
    <property type="entry name" value="Tetratricopeptide repeat domain"/>
    <property type="match status" value="1"/>
</dbReference>
<keyword evidence="3" id="KW-1185">Reference proteome</keyword>
<comment type="caution">
    <text evidence="2">The sequence shown here is derived from an EMBL/GenBank/DDBJ whole genome shotgun (WGS) entry which is preliminary data.</text>
</comment>
<dbReference type="SUPFAM" id="SSF116965">
    <property type="entry name" value="Hypothetical protein MPN330"/>
    <property type="match status" value="1"/>
</dbReference>
<keyword evidence="1" id="KW-0802">TPR repeat</keyword>
<proteinExistence type="predicted"/>
<dbReference type="Pfam" id="PF14559">
    <property type="entry name" value="TPR_19"/>
    <property type="match status" value="1"/>
</dbReference>
<sequence length="332" mass="39580">MTHEKADVVIFPKWKSSLEQDGLAALKEKNYKEALQSFNKLIDFEAANSEIMTGKLICLMELGQYEEVEELCQKLMRDDEEHYFQYLHIYLTVLFQTGKYEELLDLLDEVFKSEDIPQDLRKQFWQLYDITENLRTDETRTENIEAVDELLIALDTHNVKKQWQLLSMLRKQDIQPFMTEIAPYLTKDDIEPVIKTALVQWMQEQRVDRKVSVKKLGEEIMVNPVELSDILSHTSARQLLYLLERVEQDNPTLFEFIQQLVFRYMYVRFPIMPEDHELPGLAKAFYELGSSSLQLEDHEYPFHQYIEQEEVEAWKEQIVYYESQYFAVLDEE</sequence>
<accession>A0A0A2UW45</accession>
<dbReference type="InterPro" id="IPR019734">
    <property type="entry name" value="TPR_rpt"/>
</dbReference>